<organism evidence="5">
    <name type="scientific">Clastoptera arizonana</name>
    <name type="common">Arizona spittle bug</name>
    <dbReference type="NCBI Taxonomy" id="38151"/>
    <lineage>
        <taxon>Eukaryota</taxon>
        <taxon>Metazoa</taxon>
        <taxon>Ecdysozoa</taxon>
        <taxon>Arthropoda</taxon>
        <taxon>Hexapoda</taxon>
        <taxon>Insecta</taxon>
        <taxon>Pterygota</taxon>
        <taxon>Neoptera</taxon>
        <taxon>Paraneoptera</taxon>
        <taxon>Hemiptera</taxon>
        <taxon>Auchenorrhyncha</taxon>
        <taxon>Cercopoidea</taxon>
        <taxon>Clastopteridae</taxon>
        <taxon>Clastoptera</taxon>
    </lineage>
</organism>
<dbReference type="EMBL" id="GEDC01007399">
    <property type="protein sequence ID" value="JAS29899.1"/>
    <property type="molecule type" value="Transcribed_RNA"/>
</dbReference>
<dbReference type="PROSITE" id="PS50294">
    <property type="entry name" value="WD_REPEATS_REGION"/>
    <property type="match status" value="1"/>
</dbReference>
<feature type="non-terminal residue" evidence="5">
    <location>
        <position position="1"/>
    </location>
</feature>
<dbReference type="PROSITE" id="PS50082">
    <property type="entry name" value="WD_REPEATS_2"/>
    <property type="match status" value="2"/>
</dbReference>
<dbReference type="GO" id="GO:0036064">
    <property type="term" value="C:ciliary basal body"/>
    <property type="evidence" value="ECO:0007669"/>
    <property type="project" value="TreeGrafter"/>
</dbReference>
<feature type="compositionally biased region" description="Polar residues" evidence="4">
    <location>
        <begin position="76"/>
        <end position="102"/>
    </location>
</feature>
<dbReference type="InterPro" id="IPR001680">
    <property type="entry name" value="WD40_rpt"/>
</dbReference>
<evidence type="ECO:0000313" key="5">
    <source>
        <dbReference type="EMBL" id="JAS29899.1"/>
    </source>
</evidence>
<dbReference type="InterPro" id="IPR036322">
    <property type="entry name" value="WD40_repeat_dom_sf"/>
</dbReference>
<feature type="compositionally biased region" description="Low complexity" evidence="4">
    <location>
        <begin position="961"/>
        <end position="973"/>
    </location>
</feature>
<feature type="compositionally biased region" description="Polar residues" evidence="4">
    <location>
        <begin position="951"/>
        <end position="960"/>
    </location>
</feature>
<dbReference type="InterPro" id="IPR015943">
    <property type="entry name" value="WD40/YVTN_repeat-like_dom_sf"/>
</dbReference>
<dbReference type="InterPro" id="IPR052803">
    <property type="entry name" value="Cilium-Associated_Jouberin"/>
</dbReference>
<dbReference type="SMART" id="SM00320">
    <property type="entry name" value="WD40"/>
    <property type="match status" value="5"/>
</dbReference>
<feature type="region of interest" description="Disordered" evidence="4">
    <location>
        <begin position="284"/>
        <end position="315"/>
    </location>
</feature>
<dbReference type="AlphaFoldDB" id="A0A1B6DW89"/>
<feature type="region of interest" description="Disordered" evidence="4">
    <location>
        <begin position="76"/>
        <end position="170"/>
    </location>
</feature>
<evidence type="ECO:0000256" key="3">
    <source>
        <dbReference type="PROSITE-ProRule" id="PRU00221"/>
    </source>
</evidence>
<evidence type="ECO:0000256" key="4">
    <source>
        <dbReference type="SAM" id="MobiDB-lite"/>
    </source>
</evidence>
<feature type="compositionally biased region" description="Basic residues" evidence="4">
    <location>
        <begin position="303"/>
        <end position="313"/>
    </location>
</feature>
<dbReference type="SUPFAM" id="SSF50978">
    <property type="entry name" value="WD40 repeat-like"/>
    <property type="match status" value="1"/>
</dbReference>
<feature type="compositionally biased region" description="Basic residues" evidence="4">
    <location>
        <begin position="141"/>
        <end position="151"/>
    </location>
</feature>
<feature type="region of interest" description="Disordered" evidence="4">
    <location>
        <begin position="949"/>
        <end position="982"/>
    </location>
</feature>
<reference evidence="5" key="1">
    <citation type="submission" date="2015-12" db="EMBL/GenBank/DDBJ databases">
        <title>De novo transcriptome assembly of four potential Pierce s Disease insect vectors from Arizona vineyards.</title>
        <authorList>
            <person name="Tassone E.E."/>
        </authorList>
    </citation>
    <scope>NUCLEOTIDE SEQUENCE</scope>
</reference>
<feature type="repeat" description="WD" evidence="3">
    <location>
        <begin position="664"/>
        <end position="698"/>
    </location>
</feature>
<dbReference type="PANTHER" id="PTHR44499">
    <property type="entry name" value="JOUBERIN"/>
    <property type="match status" value="1"/>
</dbReference>
<accession>A0A1B6DW89</accession>
<dbReference type="PROSITE" id="PS00678">
    <property type="entry name" value="WD_REPEATS_1"/>
    <property type="match status" value="1"/>
</dbReference>
<dbReference type="Pfam" id="PF00400">
    <property type="entry name" value="WD40"/>
    <property type="match status" value="3"/>
</dbReference>
<dbReference type="PANTHER" id="PTHR44499:SF1">
    <property type="entry name" value="JOUBERIN"/>
    <property type="match status" value="1"/>
</dbReference>
<evidence type="ECO:0000256" key="2">
    <source>
        <dbReference type="ARBA" id="ARBA00022737"/>
    </source>
</evidence>
<feature type="repeat" description="WD" evidence="3">
    <location>
        <begin position="754"/>
        <end position="795"/>
    </location>
</feature>
<keyword evidence="1 3" id="KW-0853">WD repeat</keyword>
<sequence length="1043" mass="117835">LSNYYYCDLYLFYRVHFNYKYIKMVKQMEDKIPLTSSPSITQETKAHFDALLGAAIKDNEPPKVFNRSSIQELKQKLSESNSSCHSTVDSQSNSARINSNKTLSDKAAKKNRTKIREVPAELHTSRSNLLSSSEEDNRIASNKKKKKRKLKEKNISKQETFEMSPINHSDNYFNTYKVKSPSRLSNESYTLEQSTLPKELYDNIPVITSPVKDRSDSRLLNRSYVIEIKPNEPTFENSEVENTGKEQVFEIMNNTENTQSLPKTPIPMPRRRVKEVAKLPSITPNKTFSVDSEDVDETESSIRSKKKKRKRKNFTKDKEKDIEMKIITSTYPSESSIHNSSGREIYSKLTEFLTGEKIFGLTIHSSDYLQPEPNLKHPMVRVHIVDSILGEYLKKSCPERPVSFYDEKSSFILPIMTRPYSFKEKKSLLPQWEELLVFNENLTHIATTTTIVLFEIVDFVNFDQGSARYNSLGPEGGWIRIAWAFLKLIAANGANNLERKVKLQLFYPKNKKIKDKTYNSPLIYTWWNEGLRKKYPGTLYVTACGIIPPKELPQPSMRSRVVLQQEKGSGASLGSVSAINSDDEPNSGSITNISQVHKEIESITWSRLPGQSCKLPNILLCNLTTGSSGSMNAKFSYSGLYLSCGSSGDIFVFSIPSAKLYMTLVGHQGLVYSVRWSEDDRLLVSASADCTVCVWDIKHKKHSPIQILPHPSFVYCANYVPGCAHHAIITGCRDGIVRLWYQHQPSLYKLSTEALGHLGYVNTLCFTRDKKYILTGDSEGKIIVWYLQETELCTMHEINVRELRGIIINNLIAHPGGNRLLIQSRDNMLRMVDIATGAVIQWFRGCVNERLQTGSCLTSCGGTVLACSEDGTICAWDSNTGRQLAMYMGVYSQGCVSVEYHPHEHMAVFSCYSPSQYPQILLLGYSRSSSGQDIGLKFLQPIYPQKETNEETISNNIQYPKQSNSKGKSISKSGDTPGNMKTVSEIMKPAIPSSKSEGSSIIQLSSNKNNQDTSKIYDKRLLDIIRRIDTVLLAVQPIQANEN</sequence>
<dbReference type="Gene3D" id="2.130.10.10">
    <property type="entry name" value="YVTN repeat-like/Quinoprotein amine dehydrogenase"/>
    <property type="match status" value="1"/>
</dbReference>
<protein>
    <submittedName>
        <fullName evidence="5">Uncharacterized protein</fullName>
    </submittedName>
</protein>
<evidence type="ECO:0000256" key="1">
    <source>
        <dbReference type="ARBA" id="ARBA00022574"/>
    </source>
</evidence>
<dbReference type="GO" id="GO:0044458">
    <property type="term" value="P:motile cilium assembly"/>
    <property type="evidence" value="ECO:0007669"/>
    <property type="project" value="TreeGrafter"/>
</dbReference>
<gene>
    <name evidence="5" type="ORF">g.3092</name>
</gene>
<feature type="compositionally biased region" description="Basic and acidic residues" evidence="4">
    <location>
        <begin position="103"/>
        <end position="124"/>
    </location>
</feature>
<dbReference type="InterPro" id="IPR019775">
    <property type="entry name" value="WD40_repeat_CS"/>
</dbReference>
<proteinExistence type="predicted"/>
<name>A0A1B6DW89_9HEMI</name>
<keyword evidence="2" id="KW-0677">Repeat</keyword>